<keyword evidence="2" id="KW-0805">Transcription regulation</keyword>
<evidence type="ECO:0000256" key="4">
    <source>
        <dbReference type="ARBA" id="ARBA00023163"/>
    </source>
</evidence>
<dbReference type="SUPFAM" id="SSF46785">
    <property type="entry name" value="Winged helix' DNA-binding domain"/>
    <property type="match status" value="1"/>
</dbReference>
<dbReference type="Gene3D" id="3.40.190.290">
    <property type="match status" value="1"/>
</dbReference>
<evidence type="ECO:0000256" key="2">
    <source>
        <dbReference type="ARBA" id="ARBA00023015"/>
    </source>
</evidence>
<dbReference type="Pfam" id="PF00126">
    <property type="entry name" value="HTH_1"/>
    <property type="match status" value="1"/>
</dbReference>
<proteinExistence type="inferred from homology"/>
<evidence type="ECO:0000313" key="6">
    <source>
        <dbReference type="EMBL" id="MFA0813656.1"/>
    </source>
</evidence>
<sequence length="295" mass="33165">MDKLDAMRLYVRIVERGSFTAASSDLDVPRSTSTQVINKLEKQLGVRLLQRSTRKVKATLDGELYYQRCLSILSDVEEAEGAFKGSLPKGEVRVDVQGTIARHFVMPKLPQFFECYPDITLVMSEGDRWVDLVQEGVDCAIRYGHLADSELIARRLTMLDRLTCASPSYLERYGTPKSLSDLSHHRAVALRSITTGKSTPLSFCVGDKIETTEALAPIMVTGTESYRDAVKLGIGLAQFPRFHVEKDLTEGNLIEVLPNIRPPSEPVSVVFTQNRFLSPRVRTFIEWLTEIFVDH</sequence>
<dbReference type="Gene3D" id="1.10.10.10">
    <property type="entry name" value="Winged helix-like DNA-binding domain superfamily/Winged helix DNA-binding domain"/>
    <property type="match status" value="1"/>
</dbReference>
<comment type="caution">
    <text evidence="6">The sequence shown here is derived from an EMBL/GenBank/DDBJ whole genome shotgun (WGS) entry which is preliminary data.</text>
</comment>
<dbReference type="SUPFAM" id="SSF53850">
    <property type="entry name" value="Periplasmic binding protein-like II"/>
    <property type="match status" value="1"/>
</dbReference>
<name>A0ABV4P5L0_9GAMM</name>
<evidence type="ECO:0000256" key="3">
    <source>
        <dbReference type="ARBA" id="ARBA00023125"/>
    </source>
</evidence>
<keyword evidence="3" id="KW-0238">DNA-binding</keyword>
<gene>
    <name evidence="6" type="ORF">ACCI49_22465</name>
</gene>
<evidence type="ECO:0000256" key="1">
    <source>
        <dbReference type="ARBA" id="ARBA00009437"/>
    </source>
</evidence>
<accession>A0ABV4P5L0</accession>
<dbReference type="PANTHER" id="PTHR30537:SF72">
    <property type="entry name" value="LYSR FAMILY TRANSCRIPTIONAL REGULATOR"/>
    <property type="match status" value="1"/>
</dbReference>
<dbReference type="Pfam" id="PF03466">
    <property type="entry name" value="LysR_substrate"/>
    <property type="match status" value="1"/>
</dbReference>
<dbReference type="PANTHER" id="PTHR30537">
    <property type="entry name" value="HTH-TYPE TRANSCRIPTIONAL REGULATOR"/>
    <property type="match status" value="1"/>
</dbReference>
<dbReference type="InterPro" id="IPR000847">
    <property type="entry name" value="LysR_HTH_N"/>
</dbReference>
<keyword evidence="4" id="KW-0804">Transcription</keyword>
<dbReference type="InterPro" id="IPR058163">
    <property type="entry name" value="LysR-type_TF_proteobact-type"/>
</dbReference>
<dbReference type="EMBL" id="JBGMEK010000117">
    <property type="protein sequence ID" value="MFA0813656.1"/>
    <property type="molecule type" value="Genomic_DNA"/>
</dbReference>
<evidence type="ECO:0000259" key="5">
    <source>
        <dbReference type="PROSITE" id="PS50931"/>
    </source>
</evidence>
<reference evidence="6 7" key="1">
    <citation type="submission" date="2024-08" db="EMBL/GenBank/DDBJ databases">
        <authorList>
            <person name="Ishaq N."/>
        </authorList>
    </citation>
    <scope>NUCLEOTIDE SEQUENCE [LARGE SCALE GENOMIC DNA]</scope>
    <source>
        <strain evidence="6 7">DSM 18651</strain>
    </source>
</reference>
<dbReference type="InterPro" id="IPR036388">
    <property type="entry name" value="WH-like_DNA-bd_sf"/>
</dbReference>
<evidence type="ECO:0000313" key="7">
    <source>
        <dbReference type="Proteomes" id="UP001569428"/>
    </source>
</evidence>
<dbReference type="InterPro" id="IPR005119">
    <property type="entry name" value="LysR_subst-bd"/>
</dbReference>
<dbReference type="PROSITE" id="PS50931">
    <property type="entry name" value="HTH_LYSR"/>
    <property type="match status" value="1"/>
</dbReference>
<feature type="domain" description="HTH lysR-type" evidence="5">
    <location>
        <begin position="1"/>
        <end position="59"/>
    </location>
</feature>
<dbReference type="Proteomes" id="UP001569428">
    <property type="component" value="Unassembled WGS sequence"/>
</dbReference>
<keyword evidence="7" id="KW-1185">Reference proteome</keyword>
<dbReference type="InterPro" id="IPR036390">
    <property type="entry name" value="WH_DNA-bd_sf"/>
</dbReference>
<comment type="similarity">
    <text evidence="1">Belongs to the LysR transcriptional regulatory family.</text>
</comment>
<protein>
    <submittedName>
        <fullName evidence="6">LysR family transcriptional regulator</fullName>
    </submittedName>
</protein>
<dbReference type="CDD" id="cd08472">
    <property type="entry name" value="PBP2_CrgA_like_3"/>
    <property type="match status" value="1"/>
</dbReference>
<organism evidence="6 7">
    <name type="scientific">Microbulbifer epialgicus</name>
    <dbReference type="NCBI Taxonomy" id="393907"/>
    <lineage>
        <taxon>Bacteria</taxon>
        <taxon>Pseudomonadati</taxon>
        <taxon>Pseudomonadota</taxon>
        <taxon>Gammaproteobacteria</taxon>
        <taxon>Cellvibrionales</taxon>
        <taxon>Microbulbiferaceae</taxon>
        <taxon>Microbulbifer</taxon>
    </lineage>
</organism>
<dbReference type="RefSeq" id="WP_371841470.1">
    <property type="nucleotide sequence ID" value="NZ_JBGMEK010000117.1"/>
</dbReference>